<dbReference type="GO" id="GO:0006508">
    <property type="term" value="P:proteolysis"/>
    <property type="evidence" value="ECO:0007669"/>
    <property type="project" value="InterPro"/>
</dbReference>
<dbReference type="SUPFAM" id="SSF53187">
    <property type="entry name" value="Zn-dependent exopeptidases"/>
    <property type="match status" value="1"/>
</dbReference>
<gene>
    <name evidence="6" type="primary">Contig17949.g19078</name>
    <name evidence="6" type="ORF">STYLEM_11739</name>
</gene>
<dbReference type="EMBL" id="CCKQ01011168">
    <property type="protein sequence ID" value="CDW82706.1"/>
    <property type="molecule type" value="Genomic_DNA"/>
</dbReference>
<dbReference type="InParanoid" id="A0A078ALF5"/>
<keyword evidence="6" id="KW-0645">Protease</keyword>
<dbReference type="PANTHER" id="PTHR12756:SF12">
    <property type="entry name" value="CYTOSOLIC CARBOXYPEPTIDASE-LIKE PROTEIN 5"/>
    <property type="match status" value="1"/>
</dbReference>
<comment type="cofactor">
    <cofactor evidence="1">
        <name>Zn(2+)</name>
        <dbReference type="ChEBI" id="CHEBI:29105"/>
    </cofactor>
</comment>
<evidence type="ECO:0000259" key="5">
    <source>
        <dbReference type="PROSITE" id="PS52035"/>
    </source>
</evidence>
<dbReference type="AlphaFoldDB" id="A0A078ALF5"/>
<evidence type="ECO:0000256" key="4">
    <source>
        <dbReference type="SAM" id="MobiDB-lite"/>
    </source>
</evidence>
<name>A0A078ALF5_STYLE</name>
<dbReference type="InterPro" id="IPR050821">
    <property type="entry name" value="Cytosolic_carboxypeptidase"/>
</dbReference>
<proteinExistence type="inferred from homology"/>
<feature type="region of interest" description="Disordered" evidence="4">
    <location>
        <begin position="430"/>
        <end position="449"/>
    </location>
</feature>
<dbReference type="Pfam" id="PF00246">
    <property type="entry name" value="Peptidase_M14"/>
    <property type="match status" value="1"/>
</dbReference>
<protein>
    <submittedName>
        <fullName evidence="6">Zinc carboxypeptidase family protein</fullName>
    </submittedName>
</protein>
<dbReference type="OrthoDB" id="10253041at2759"/>
<evidence type="ECO:0000256" key="2">
    <source>
        <dbReference type="ARBA" id="ARBA00005988"/>
    </source>
</evidence>
<keyword evidence="7" id="KW-1185">Reference proteome</keyword>
<dbReference type="PANTHER" id="PTHR12756">
    <property type="entry name" value="CYTOSOLIC CARBOXYPEPTIDASE"/>
    <property type="match status" value="1"/>
</dbReference>
<reference evidence="6 7" key="1">
    <citation type="submission" date="2014-06" db="EMBL/GenBank/DDBJ databases">
        <authorList>
            <person name="Swart Estienne"/>
        </authorList>
    </citation>
    <scope>NUCLEOTIDE SEQUENCE [LARGE SCALE GENOMIC DNA]</scope>
    <source>
        <strain evidence="6 7">130c</strain>
    </source>
</reference>
<feature type="domain" description="Peptidase M14" evidence="5">
    <location>
        <begin position="202"/>
        <end position="498"/>
    </location>
</feature>
<dbReference type="GO" id="GO:0004181">
    <property type="term" value="F:metallocarboxypeptidase activity"/>
    <property type="evidence" value="ECO:0007669"/>
    <property type="project" value="InterPro"/>
</dbReference>
<dbReference type="Proteomes" id="UP000039865">
    <property type="component" value="Unassembled WGS sequence"/>
</dbReference>
<dbReference type="PROSITE" id="PS52035">
    <property type="entry name" value="PEPTIDASE_M14"/>
    <property type="match status" value="1"/>
</dbReference>
<feature type="region of interest" description="Disordered" evidence="4">
    <location>
        <begin position="55"/>
        <end position="75"/>
    </location>
</feature>
<evidence type="ECO:0000256" key="1">
    <source>
        <dbReference type="ARBA" id="ARBA00001947"/>
    </source>
</evidence>
<dbReference type="SMART" id="SM00631">
    <property type="entry name" value="Zn_pept"/>
    <property type="match status" value="1"/>
</dbReference>
<evidence type="ECO:0000256" key="3">
    <source>
        <dbReference type="PROSITE-ProRule" id="PRU01379"/>
    </source>
</evidence>
<feature type="compositionally biased region" description="Basic and acidic residues" evidence="4">
    <location>
        <begin position="435"/>
        <end position="449"/>
    </location>
</feature>
<feature type="active site" description="Proton donor/acceptor" evidence="3">
    <location>
        <position position="467"/>
    </location>
</feature>
<evidence type="ECO:0000313" key="6">
    <source>
        <dbReference type="EMBL" id="CDW82706.1"/>
    </source>
</evidence>
<dbReference type="InterPro" id="IPR000834">
    <property type="entry name" value="Peptidase_M14"/>
</dbReference>
<keyword evidence="6" id="KW-0378">Hydrolase</keyword>
<organism evidence="6 7">
    <name type="scientific">Stylonychia lemnae</name>
    <name type="common">Ciliate</name>
    <dbReference type="NCBI Taxonomy" id="5949"/>
    <lineage>
        <taxon>Eukaryota</taxon>
        <taxon>Sar</taxon>
        <taxon>Alveolata</taxon>
        <taxon>Ciliophora</taxon>
        <taxon>Intramacronucleata</taxon>
        <taxon>Spirotrichea</taxon>
        <taxon>Stichotrichia</taxon>
        <taxon>Sporadotrichida</taxon>
        <taxon>Oxytrichidae</taxon>
        <taxon>Stylonychinae</taxon>
        <taxon>Stylonychia</taxon>
    </lineage>
</organism>
<dbReference type="Gene3D" id="3.40.630.10">
    <property type="entry name" value="Zn peptidases"/>
    <property type="match status" value="1"/>
</dbReference>
<sequence>MAQTVNEVLRNLHPQRNTFTFDDGVIITSDFDSGNLWKCLKKRVEPVEVTEQQFIDDSKSEELKQSEEIKSEPPKQEGFDEYEIWIAPDSIPYQEEISYRTWFFFSITGFPKDMKTIRFRVMNMSNQGKLISYGLKSVFIEFSHQDHLKFIRENQPMFRQPWKRIKAKVDHEKGAEGMKMYFHHQLKPTQDTKDVLYFAFTYPYTFEDVNRSIEEVKAECSKNDHYFHKQTIIKSLEGRDIDLITITANNKSLEELEPVIENEHIIKQNPELQAKRFDKPCIMVTSRVHCGETPGSYMLQGMLDLLMDFTKPYAKILLETFVFKIIPCLNPDGVARGYWRNDTSGVNLNRHYTDPSPLEQPTIYGTVQAIIHAHSHLNLKYYTDLHGHATKRGCFVFGNSIADQKLNIEQILLAKLMSMNSINFDLSESNFSDESNNKKDGKGMGRDSSGRAATYRLTQIVHSFTMECNYATGMRNNTLKPRLDLQNRQILKKEESYVTDIGSQFYKVNGWKSPVFDSEVFKDVGRAYLISILDIEQLNPLPRILKNFDETFETALDRLRKDIDRDLKKPQNIFKSKKGAGGGFKPEFEIIIGNKKDVDENLEKLQVEEDNNH</sequence>
<comment type="similarity">
    <text evidence="2 3">Belongs to the peptidase M14 family.</text>
</comment>
<feature type="compositionally biased region" description="Basic and acidic residues" evidence="4">
    <location>
        <begin position="56"/>
        <end position="75"/>
    </location>
</feature>
<keyword evidence="6" id="KW-0121">Carboxypeptidase</keyword>
<dbReference type="GO" id="GO:0008270">
    <property type="term" value="F:zinc ion binding"/>
    <property type="evidence" value="ECO:0007669"/>
    <property type="project" value="InterPro"/>
</dbReference>
<evidence type="ECO:0000313" key="7">
    <source>
        <dbReference type="Proteomes" id="UP000039865"/>
    </source>
</evidence>
<dbReference type="Gene3D" id="2.60.40.3120">
    <property type="match status" value="1"/>
</dbReference>
<accession>A0A078ALF5</accession>
<dbReference type="OMA" id="PVFRNCH"/>